<reference evidence="1 2" key="1">
    <citation type="submission" date="2017-09" db="EMBL/GenBank/DDBJ databases">
        <title>WGS assembly of Aquilegia coerulea Goldsmith.</title>
        <authorList>
            <person name="Hodges S."/>
            <person name="Kramer E."/>
            <person name="Nordborg M."/>
            <person name="Tomkins J."/>
            <person name="Borevitz J."/>
            <person name="Derieg N."/>
            <person name="Yan J."/>
            <person name="Mihaltcheva S."/>
            <person name="Hayes R.D."/>
            <person name="Rokhsar D."/>
        </authorList>
    </citation>
    <scope>NUCLEOTIDE SEQUENCE [LARGE SCALE GENOMIC DNA]</scope>
    <source>
        <strain evidence="2">cv. Goldsmith</strain>
    </source>
</reference>
<dbReference type="Proteomes" id="UP000230069">
    <property type="component" value="Unassembled WGS sequence"/>
</dbReference>
<evidence type="ECO:0000313" key="2">
    <source>
        <dbReference type="Proteomes" id="UP000230069"/>
    </source>
</evidence>
<dbReference type="EMBL" id="KZ305109">
    <property type="protein sequence ID" value="PIA26507.1"/>
    <property type="molecule type" value="Genomic_DNA"/>
</dbReference>
<dbReference type="AlphaFoldDB" id="A0A2G5C6S5"/>
<evidence type="ECO:0000313" key="1">
    <source>
        <dbReference type="EMBL" id="PIA26507.1"/>
    </source>
</evidence>
<dbReference type="InParanoid" id="A0A2G5C6S5"/>
<protein>
    <submittedName>
        <fullName evidence="1">Uncharacterized protein</fullName>
    </submittedName>
</protein>
<sequence>MEKLNRIYIIYSNCRASGGFGTIKLYYKDTIQGHKLPPRQQFIQRAELGAGFSCWFCSSRFVSSAHILPC</sequence>
<gene>
    <name evidence="1" type="ORF">AQUCO_09200013v1</name>
</gene>
<accession>A0A2G5C6S5</accession>
<organism evidence="1 2">
    <name type="scientific">Aquilegia coerulea</name>
    <name type="common">Rocky mountain columbine</name>
    <dbReference type="NCBI Taxonomy" id="218851"/>
    <lineage>
        <taxon>Eukaryota</taxon>
        <taxon>Viridiplantae</taxon>
        <taxon>Streptophyta</taxon>
        <taxon>Embryophyta</taxon>
        <taxon>Tracheophyta</taxon>
        <taxon>Spermatophyta</taxon>
        <taxon>Magnoliopsida</taxon>
        <taxon>Ranunculales</taxon>
        <taxon>Ranunculaceae</taxon>
        <taxon>Thalictroideae</taxon>
        <taxon>Aquilegia</taxon>
    </lineage>
</organism>
<keyword evidence="2" id="KW-1185">Reference proteome</keyword>
<name>A0A2G5C6S5_AQUCA</name>
<proteinExistence type="predicted"/>